<evidence type="ECO:0000313" key="3">
    <source>
        <dbReference type="Proteomes" id="UP000190961"/>
    </source>
</evidence>
<dbReference type="Pfam" id="PF11276">
    <property type="entry name" value="DUF3078"/>
    <property type="match status" value="1"/>
</dbReference>
<feature type="signal peptide" evidence="1">
    <location>
        <begin position="1"/>
        <end position="23"/>
    </location>
</feature>
<name>A0A1T5J2C6_9BACT</name>
<evidence type="ECO:0008006" key="4">
    <source>
        <dbReference type="Google" id="ProtNLM"/>
    </source>
</evidence>
<dbReference type="EMBL" id="FUZU01000001">
    <property type="protein sequence ID" value="SKC45432.1"/>
    <property type="molecule type" value="Genomic_DNA"/>
</dbReference>
<protein>
    <recommendedName>
        <fullName evidence="4">DUF3078 domain-containing protein</fullName>
    </recommendedName>
</protein>
<proteinExistence type="predicted"/>
<evidence type="ECO:0000313" key="2">
    <source>
        <dbReference type="EMBL" id="SKC45432.1"/>
    </source>
</evidence>
<organism evidence="2 3">
    <name type="scientific">Ohtaekwangia koreensis</name>
    <dbReference type="NCBI Taxonomy" id="688867"/>
    <lineage>
        <taxon>Bacteria</taxon>
        <taxon>Pseudomonadati</taxon>
        <taxon>Bacteroidota</taxon>
        <taxon>Cytophagia</taxon>
        <taxon>Cytophagales</taxon>
        <taxon>Fulvivirgaceae</taxon>
        <taxon>Ohtaekwangia</taxon>
    </lineage>
</organism>
<keyword evidence="3" id="KW-1185">Reference proteome</keyword>
<keyword evidence="1" id="KW-0732">Signal</keyword>
<accession>A0A1T5J2C6</accession>
<dbReference type="Proteomes" id="UP000190961">
    <property type="component" value="Unassembled WGS sequence"/>
</dbReference>
<dbReference type="OrthoDB" id="1495718at2"/>
<evidence type="ECO:0000256" key="1">
    <source>
        <dbReference type="SAM" id="SignalP"/>
    </source>
</evidence>
<dbReference type="InterPro" id="IPR021428">
    <property type="entry name" value="DUF3078"/>
</dbReference>
<sequence length="306" mass="35305">MKEKITSIVVVALILLSGSLAQAQIVKPDTLSNWQKKFTFGLNFNQASFSSNWKAGGINSIGFNSQLNYKFAYVKNNSSWDSEIDLLYGFVKNAGQGFRKTNDRIYLDTKYGYKLNKNWDLFTSLNFLSQFTKGYKYEDDATGTEQELLISDILAPAFITSAWGAEFHPTDYFKVRLSPFAPRLTIVQDPRRFTQTVGPEPYGVDSTKTTRLEWLAFQMLAEFDKDIFTNVNLKWRYLMYANYETLEFKTIDHRLDLMFSSKVNRFITVSLGGILLYDYDQDSGAQVSQLFNFGFSYSFQNYEDKK</sequence>
<dbReference type="AlphaFoldDB" id="A0A1T5J2C6"/>
<gene>
    <name evidence="2" type="ORF">SAMN05660236_0668</name>
</gene>
<dbReference type="STRING" id="688867.SAMN05660236_0668"/>
<reference evidence="2 3" key="1">
    <citation type="submission" date="2017-02" db="EMBL/GenBank/DDBJ databases">
        <authorList>
            <person name="Peterson S.W."/>
        </authorList>
    </citation>
    <scope>NUCLEOTIDE SEQUENCE [LARGE SCALE GENOMIC DNA]</scope>
    <source>
        <strain evidence="2 3">DSM 25262</strain>
    </source>
</reference>
<dbReference type="RefSeq" id="WP_079685276.1">
    <property type="nucleotide sequence ID" value="NZ_FUZU01000001.1"/>
</dbReference>
<feature type="chain" id="PRO_5012459549" description="DUF3078 domain-containing protein" evidence="1">
    <location>
        <begin position="24"/>
        <end position="306"/>
    </location>
</feature>